<feature type="non-terminal residue" evidence="6">
    <location>
        <position position="1"/>
    </location>
</feature>
<sequence length="1979" mass="219356">TNMLRFSLDLDTAPTLSTVSRFHSHLLGEFEQLAYRGRGKGTSGVTPTVKNVAATNQDGGGTPKGGTSPQQPAGKPCKFFLSETGCKRTNCKYAHDWMAIPKEERMERCKACGGKGHMKRNCPVKDGNADGPRRGDEGKGGQPPKVRSATAGGQKGGDGKRDDGTMPGSTTSSTPASSSLGGSMDSNQGGGGGSTSTTPMAAKEMDDFLKNATQVLKLMTDQQAGLGATNPTMKMLKTVVADYERKMALVDSGATHPLRRATESEWVESPEVDVIVAGDSTARMKQTGAGTLLTNPRPSTSSTQTILPVGSLVSVLGYELRWNRKRCLLRAPDGKEIPLRVASGCPELDEAKALPVIAEIEQENVNRLQQQVETTRIAMLRACMIQGDEQWEKSLKQYVQHGVFEDGFRSMVSAPWARDVPREALVKVIMDLPKTNDEAWKLMYELGFNRRMRKRLVHKDWIVKLFSGPRSPMDKTFKAVESSGSLVLDIDVQRLSTLDLRSQGDGIMKLLLWGSVTGRVAAVVGGLPKTNTEDLLLRSVVLVEVAKAGRAAMCEAVDVPMDGVAVSLWASSEAEEDEAVLDTLQGDLQQWLQIWTCPSSGVLRIRERMVPEAVESIEGGGQEELGKAFSQRPRPKGERHAIVFTYQFPKQHLAPEDQPTPEEELVGWNLDVKVAQPEVPEGDEYSPDEGVDAELLPEELEELRRVQAEVVEPPGEAMAGLHKLKKGKDSEPKEDWWEFREAITEIQYDGGGVDMETSDWHGSEFASKGLRKWLLDHDIYHTRSEALVPQTNGAAERGVRWFKTRAKVLLDEAKVPLKYWTLAMQHAAHRRIYDRLGLSKPELLKFGAEVFIRRKVFGNNKKYDLTDRWEKGVYLGLSEEKAKYFYENAKFDDESCAELLDAVDVRGLRGITLAAGKRTWLTKYLNAMLKLRASADIPGDVAWTTLGVFKAKDIPPHRDLRNQPGSLNYATEVHGDLVKINGRVVAFNPRTVHSYVDKEAERWIVAGFTPLGVDKLKPETVVHLKRAGFPLRSSSVPMDGADEDEEELGSSISDEETSETGEEEVDHQARVLRCCLESQEYLRHEREHQDEYSLYLESMLEEFANDIKHQERTRIRKIMKVSPGAAVDVEVEQLLQELQAPLEVVHNVSLPEVKKHLPKWRAAIQKEVKALIDSGTIKRISPQEARELRTKGMVVLPGKGVFTVKPPVETKEGDATMYRRKCRLVVCGNYLPQNNNDVYASGTSADSFRIAVAYAVYRRWSAGGFLVMVNMETDENVWMVKGENEEEVKGVVLIYVDDILFLSSPSIIQSLYDCAWKCTALEKIEDTDEEPAPADEMLVKMAQKATGETLWLSTRSRPELAHSVACMAARALNKPQRALEIHKRMVQYLARTADYGMYYYHDKSEPLLTVFSDASFAPGGGRSFGCIMAQLAGMPVAWRASKQPVITLSVAEAELYEGVAAVQLGLGVETMLRELGETPVMVLKIDNQAAQGLASQAPGSWKTRHLRIRARFLRQEVNEQRLLITHVPGDLQKADIGTKAFDLPKFRSLMTLWGMVPWKGGDAAATTVKMMSVVNKKRPLVFILVCLMILKTAGANKEDLPLDGSLEFYAMVMIAAVAAVAIWELLKGAGNLVAKWCAAARRKRERLEKLRARAQTAVQEEMRRLEMRDTGGLLGGLKEQMEEKCQRLRKGREELVAFSRRAETLEAELEASRGMEVKLRLGEAQTARAGAPSAFAAAAEARDLREAAARAERQEVHPITGTVMILISSDLVSNFVEVELQRARSLAVAEAARDAAAQHRALESLELEVREAAERPPESSPAPAPPSSRSLDHQRKFVNAWKPNGRDLPDTADDKAMSFDLASNILRTGAYFKKKAGRRSSVTRYFFVGDPNSAQGFLRYFRDHKAAASAATPRGGFDLVDLVRANWDGQQCSITLTQSAKTDASERGLVEIPQAFFQALLFAVHEAEFRRQHPDFRDG</sequence>
<dbReference type="InterPro" id="IPR000571">
    <property type="entry name" value="Znf_CCCH"/>
</dbReference>
<organism evidence="6 7">
    <name type="scientific">Symbiodinium necroappetens</name>
    <dbReference type="NCBI Taxonomy" id="1628268"/>
    <lineage>
        <taxon>Eukaryota</taxon>
        <taxon>Sar</taxon>
        <taxon>Alveolata</taxon>
        <taxon>Dinophyceae</taxon>
        <taxon>Suessiales</taxon>
        <taxon>Symbiodiniaceae</taxon>
        <taxon>Symbiodinium</taxon>
    </lineage>
</organism>
<dbReference type="InterPro" id="IPR012337">
    <property type="entry name" value="RNaseH-like_sf"/>
</dbReference>
<dbReference type="EMBL" id="CAJNJA010086752">
    <property type="protein sequence ID" value="CAE7938638.1"/>
    <property type="molecule type" value="Genomic_DNA"/>
</dbReference>
<dbReference type="Proteomes" id="UP000601435">
    <property type="component" value="Unassembled WGS sequence"/>
</dbReference>
<feature type="domain" description="CCHC-type" evidence="5">
    <location>
        <begin position="108"/>
        <end position="123"/>
    </location>
</feature>
<dbReference type="GO" id="GO:0008270">
    <property type="term" value="F:zinc ion binding"/>
    <property type="evidence" value="ECO:0007669"/>
    <property type="project" value="UniProtKB-KW"/>
</dbReference>
<feature type="region of interest" description="Disordered" evidence="3">
    <location>
        <begin position="1033"/>
        <end position="1066"/>
    </location>
</feature>
<evidence type="ECO:0000313" key="7">
    <source>
        <dbReference type="Proteomes" id="UP000601435"/>
    </source>
</evidence>
<evidence type="ECO:0008006" key="8">
    <source>
        <dbReference type="Google" id="ProtNLM"/>
    </source>
</evidence>
<evidence type="ECO:0000313" key="6">
    <source>
        <dbReference type="EMBL" id="CAE7938638.1"/>
    </source>
</evidence>
<keyword evidence="7" id="KW-1185">Reference proteome</keyword>
<name>A0A813C446_9DINO</name>
<keyword evidence="1" id="KW-0479">Metal-binding</keyword>
<evidence type="ECO:0000256" key="3">
    <source>
        <dbReference type="SAM" id="MobiDB-lite"/>
    </source>
</evidence>
<dbReference type="CDD" id="cd09272">
    <property type="entry name" value="RNase_HI_RT_Ty1"/>
    <property type="match status" value="1"/>
</dbReference>
<protein>
    <recommendedName>
        <fullName evidence="8">Copia protein</fullName>
    </recommendedName>
</protein>
<feature type="zinc finger region" description="C3H1-type" evidence="1">
    <location>
        <begin position="71"/>
        <end position="98"/>
    </location>
</feature>
<dbReference type="GO" id="GO:0003676">
    <property type="term" value="F:nucleic acid binding"/>
    <property type="evidence" value="ECO:0007669"/>
    <property type="project" value="InterPro"/>
</dbReference>
<dbReference type="InterPro" id="IPR036397">
    <property type="entry name" value="RNaseH_sf"/>
</dbReference>
<feature type="region of interest" description="Disordered" evidence="3">
    <location>
        <begin position="37"/>
        <end position="76"/>
    </location>
</feature>
<dbReference type="PANTHER" id="PTHR11439:SF491">
    <property type="entry name" value="INTEGRASE CATALYTIC DOMAIN-CONTAINING PROTEIN"/>
    <property type="match status" value="1"/>
</dbReference>
<dbReference type="OrthoDB" id="413361at2759"/>
<feature type="compositionally biased region" description="Low complexity" evidence="3">
    <location>
        <begin position="165"/>
        <end position="187"/>
    </location>
</feature>
<feature type="region of interest" description="Disordered" evidence="3">
    <location>
        <begin position="113"/>
        <end position="200"/>
    </location>
</feature>
<dbReference type="PANTHER" id="PTHR11439">
    <property type="entry name" value="GAG-POL-RELATED RETROTRANSPOSON"/>
    <property type="match status" value="1"/>
</dbReference>
<reference evidence="6" key="1">
    <citation type="submission" date="2021-02" db="EMBL/GenBank/DDBJ databases">
        <authorList>
            <person name="Dougan E. K."/>
            <person name="Rhodes N."/>
            <person name="Thang M."/>
            <person name="Chan C."/>
        </authorList>
    </citation>
    <scope>NUCLEOTIDE SEQUENCE</scope>
</reference>
<evidence type="ECO:0000259" key="4">
    <source>
        <dbReference type="PROSITE" id="PS50103"/>
    </source>
</evidence>
<accession>A0A813C446</accession>
<dbReference type="PROSITE" id="PS50103">
    <property type="entry name" value="ZF_C3H1"/>
    <property type="match status" value="1"/>
</dbReference>
<dbReference type="InterPro" id="IPR001878">
    <property type="entry name" value="Znf_CCHC"/>
</dbReference>
<dbReference type="Gene3D" id="3.30.420.10">
    <property type="entry name" value="Ribonuclease H-like superfamily/Ribonuclease H"/>
    <property type="match status" value="1"/>
</dbReference>
<dbReference type="SUPFAM" id="SSF53098">
    <property type="entry name" value="Ribonuclease H-like"/>
    <property type="match status" value="1"/>
</dbReference>
<feature type="region of interest" description="Disordered" evidence="3">
    <location>
        <begin position="1810"/>
        <end position="1832"/>
    </location>
</feature>
<keyword evidence="1" id="KW-0862">Zinc</keyword>
<gene>
    <name evidence="6" type="ORF">SNEC2469_LOCUS33227</name>
</gene>
<evidence type="ECO:0000259" key="5">
    <source>
        <dbReference type="PROSITE" id="PS50158"/>
    </source>
</evidence>
<evidence type="ECO:0000256" key="1">
    <source>
        <dbReference type="PROSITE-ProRule" id="PRU00723"/>
    </source>
</evidence>
<keyword evidence="1" id="KW-0863">Zinc-finger</keyword>
<feature type="compositionally biased region" description="Basic and acidic residues" evidence="3">
    <location>
        <begin position="127"/>
        <end position="139"/>
    </location>
</feature>
<feature type="domain" description="C3H1-type" evidence="4">
    <location>
        <begin position="71"/>
        <end position="98"/>
    </location>
</feature>
<evidence type="ECO:0000256" key="2">
    <source>
        <dbReference type="SAM" id="Coils"/>
    </source>
</evidence>
<proteinExistence type="predicted"/>
<feature type="compositionally biased region" description="Acidic residues" evidence="3">
    <location>
        <begin position="1040"/>
        <end position="1065"/>
    </location>
</feature>
<keyword evidence="2" id="KW-0175">Coiled coil</keyword>
<comment type="caution">
    <text evidence="6">The sequence shown here is derived from an EMBL/GenBank/DDBJ whole genome shotgun (WGS) entry which is preliminary data.</text>
</comment>
<dbReference type="PROSITE" id="PS50158">
    <property type="entry name" value="ZF_CCHC"/>
    <property type="match status" value="1"/>
</dbReference>
<feature type="compositionally biased region" description="Polar residues" evidence="3">
    <location>
        <begin position="43"/>
        <end position="57"/>
    </location>
</feature>
<feature type="coiled-coil region" evidence="2">
    <location>
        <begin position="1637"/>
        <end position="1664"/>
    </location>
</feature>